<evidence type="ECO:0000256" key="2">
    <source>
        <dbReference type="SAM" id="MobiDB-lite"/>
    </source>
</evidence>
<evidence type="ECO:0000256" key="1">
    <source>
        <dbReference type="SAM" id="Coils"/>
    </source>
</evidence>
<feature type="region of interest" description="Disordered" evidence="2">
    <location>
        <begin position="1"/>
        <end position="34"/>
    </location>
</feature>
<feature type="compositionally biased region" description="Polar residues" evidence="2">
    <location>
        <begin position="1"/>
        <end position="10"/>
    </location>
</feature>
<accession>A0A2B4RK60</accession>
<gene>
    <name evidence="3" type="ORF">AWC38_SpisGene18103</name>
</gene>
<keyword evidence="1" id="KW-0175">Coiled coil</keyword>
<feature type="coiled-coil region" evidence="1">
    <location>
        <begin position="103"/>
        <end position="130"/>
    </location>
</feature>
<evidence type="ECO:0000313" key="3">
    <source>
        <dbReference type="EMBL" id="PFX17566.1"/>
    </source>
</evidence>
<dbReference type="Proteomes" id="UP000225706">
    <property type="component" value="Unassembled WGS sequence"/>
</dbReference>
<organism evidence="3 4">
    <name type="scientific">Stylophora pistillata</name>
    <name type="common">Smooth cauliflower coral</name>
    <dbReference type="NCBI Taxonomy" id="50429"/>
    <lineage>
        <taxon>Eukaryota</taxon>
        <taxon>Metazoa</taxon>
        <taxon>Cnidaria</taxon>
        <taxon>Anthozoa</taxon>
        <taxon>Hexacorallia</taxon>
        <taxon>Scleractinia</taxon>
        <taxon>Astrocoeniina</taxon>
        <taxon>Pocilloporidae</taxon>
        <taxon>Stylophora</taxon>
    </lineage>
</organism>
<dbReference type="OrthoDB" id="5990105at2759"/>
<evidence type="ECO:0000313" key="4">
    <source>
        <dbReference type="Proteomes" id="UP000225706"/>
    </source>
</evidence>
<keyword evidence="4" id="KW-1185">Reference proteome</keyword>
<dbReference type="AlphaFoldDB" id="A0A2B4RK60"/>
<dbReference type="EMBL" id="LSMT01000465">
    <property type="protein sequence ID" value="PFX17566.1"/>
    <property type="molecule type" value="Genomic_DNA"/>
</dbReference>
<reference evidence="4" key="1">
    <citation type="journal article" date="2017" name="bioRxiv">
        <title>Comparative analysis of the genomes of Stylophora pistillata and Acropora digitifera provides evidence for extensive differences between species of corals.</title>
        <authorList>
            <person name="Voolstra C.R."/>
            <person name="Li Y."/>
            <person name="Liew Y.J."/>
            <person name="Baumgarten S."/>
            <person name="Zoccola D."/>
            <person name="Flot J.-F."/>
            <person name="Tambutte S."/>
            <person name="Allemand D."/>
            <person name="Aranda M."/>
        </authorList>
    </citation>
    <scope>NUCLEOTIDE SEQUENCE [LARGE SCALE GENOMIC DNA]</scope>
</reference>
<proteinExistence type="predicted"/>
<comment type="caution">
    <text evidence="3">The sequence shown here is derived from an EMBL/GenBank/DDBJ whole genome shotgun (WGS) entry which is preliminary data.</text>
</comment>
<name>A0A2B4RK60_STYPI</name>
<sequence>MRPKSSQVKNVSKMPGTIGPPGSQGPAGRNGSSYFSACQFKTKSESKTPGANKMIVHLNEPPVVGCTMPPKKHKKFNVGRYMKIRKEEQDRILKKNTKLLNCIESEERTLKTQRMKLSRLQSKVKKVKGNCDMLSQGLEHREQQFSAKRTRRPTILCDSKSNLGPGVAAKRRNETLNAAAMIHGGTEANKIPALDGMFDTLNKKCKLSDLANYISNVDNLQERVVSDAYSKSVQSL</sequence>
<protein>
    <submittedName>
        <fullName evidence="3">Uncharacterized protein</fullName>
    </submittedName>
</protein>